<protein>
    <recommendedName>
        <fullName evidence="4">SHOCT domain-containing protein</fullName>
    </recommendedName>
</protein>
<comment type="caution">
    <text evidence="2">The sequence shown here is derived from an EMBL/GenBank/DDBJ whole genome shotgun (WGS) entry which is preliminary data.</text>
</comment>
<dbReference type="OrthoDB" id="2168600at2"/>
<accession>A0A2P5P7W7</accession>
<organism evidence="2 3">
    <name type="scientific">Dehalogenimonas etheniformans</name>
    <dbReference type="NCBI Taxonomy" id="1536648"/>
    <lineage>
        <taxon>Bacteria</taxon>
        <taxon>Bacillati</taxon>
        <taxon>Chloroflexota</taxon>
        <taxon>Dehalococcoidia</taxon>
        <taxon>Dehalococcoidales</taxon>
        <taxon>Dehalococcoidaceae</taxon>
        <taxon>Dehalogenimonas</taxon>
    </lineage>
</organism>
<gene>
    <name evidence="2" type="ORF">JP09_004545</name>
</gene>
<dbReference type="AlphaFoldDB" id="A0A2P5P7W7"/>
<keyword evidence="1" id="KW-1133">Transmembrane helix</keyword>
<feature type="transmembrane region" description="Helical" evidence="1">
    <location>
        <begin position="38"/>
        <end position="60"/>
    </location>
</feature>
<name>A0A2P5P7W7_9CHLR</name>
<keyword evidence="1" id="KW-0472">Membrane</keyword>
<dbReference type="CDD" id="cd11586">
    <property type="entry name" value="VbhA_like"/>
    <property type="match status" value="1"/>
</dbReference>
<dbReference type="InterPro" id="IPR033788">
    <property type="entry name" value="VbhA-like"/>
</dbReference>
<keyword evidence="1" id="KW-0812">Transmembrane</keyword>
<evidence type="ECO:0000256" key="1">
    <source>
        <dbReference type="SAM" id="Phobius"/>
    </source>
</evidence>
<dbReference type="EMBL" id="JQAN02000008">
    <property type="protein sequence ID" value="PPD58380.1"/>
    <property type="molecule type" value="Genomic_DNA"/>
</dbReference>
<evidence type="ECO:0000313" key="2">
    <source>
        <dbReference type="EMBL" id="PPD58380.1"/>
    </source>
</evidence>
<keyword evidence="3" id="KW-1185">Reference proteome</keyword>
<proteinExistence type="predicted"/>
<sequence>MDNTIPFSFSRWNYEPTSFGDKMKSTHKEGFEPMFGDWRFSVVIVVILVIVLMFVVWNVARGGIGSHVHDPKAIAKERYARGEITLEQFNDIKRNIR</sequence>
<evidence type="ECO:0008006" key="4">
    <source>
        <dbReference type="Google" id="ProtNLM"/>
    </source>
</evidence>
<evidence type="ECO:0000313" key="3">
    <source>
        <dbReference type="Proteomes" id="UP000235653"/>
    </source>
</evidence>
<reference evidence="2 3" key="1">
    <citation type="journal article" date="2017" name="ISME J.">
        <title>Grape pomace compost harbors organohalide-respiring Dehalogenimonas species with novel reductive dehalogenase genes.</title>
        <authorList>
            <person name="Yang Y."/>
            <person name="Higgins S.A."/>
            <person name="Yan J."/>
            <person name="Simsir B."/>
            <person name="Chourey K."/>
            <person name="Iyer R."/>
            <person name="Hettich R.L."/>
            <person name="Baldwin B."/>
            <person name="Ogles D.M."/>
            <person name="Loffler F.E."/>
        </authorList>
    </citation>
    <scope>NUCLEOTIDE SEQUENCE [LARGE SCALE GENOMIC DNA]</scope>
    <source>
        <strain evidence="2 3">GP</strain>
    </source>
</reference>
<dbReference type="Proteomes" id="UP000235653">
    <property type="component" value="Unassembled WGS sequence"/>
</dbReference>